<proteinExistence type="predicted"/>
<protein>
    <submittedName>
        <fullName evidence="1">Uncharacterized protein</fullName>
    </submittedName>
</protein>
<reference evidence="1" key="2">
    <citation type="submission" date="2022-06" db="UniProtKB">
        <authorList>
            <consortium name="EnsemblMetazoa"/>
        </authorList>
    </citation>
    <scope>IDENTIFICATION</scope>
</reference>
<dbReference type="EMBL" id="CMVM020000508">
    <property type="status" value="NOT_ANNOTATED_CDS"/>
    <property type="molecule type" value="Genomic_DNA"/>
</dbReference>
<reference evidence="2" key="1">
    <citation type="submission" date="2013-10" db="EMBL/GenBank/DDBJ databases">
        <title>Genome sequencing of Onchocerca volvulus.</title>
        <authorList>
            <person name="Cotton J."/>
            <person name="Tsai J."/>
            <person name="Stanley E."/>
            <person name="Tracey A."/>
            <person name="Holroyd N."/>
            <person name="Lustigman S."/>
            <person name="Berriman M."/>
        </authorList>
    </citation>
    <scope>NUCLEOTIDE SEQUENCE</scope>
</reference>
<dbReference type="Proteomes" id="UP000024404">
    <property type="component" value="Unassembled WGS sequence"/>
</dbReference>
<accession>A0A8R1XP61</accession>
<organism evidence="1 2">
    <name type="scientific">Onchocerca volvulus</name>
    <dbReference type="NCBI Taxonomy" id="6282"/>
    <lineage>
        <taxon>Eukaryota</taxon>
        <taxon>Metazoa</taxon>
        <taxon>Ecdysozoa</taxon>
        <taxon>Nematoda</taxon>
        <taxon>Chromadorea</taxon>
        <taxon>Rhabditida</taxon>
        <taxon>Spirurina</taxon>
        <taxon>Spiruromorpha</taxon>
        <taxon>Filarioidea</taxon>
        <taxon>Onchocercidae</taxon>
        <taxon>Onchocerca</taxon>
    </lineage>
</organism>
<name>A0A8R1XP61_ONCVO</name>
<evidence type="ECO:0000313" key="1">
    <source>
        <dbReference type="EnsemblMetazoa" id="OVOC12528.1"/>
    </source>
</evidence>
<keyword evidence="2" id="KW-1185">Reference proteome</keyword>
<dbReference type="EnsemblMetazoa" id="OVOC12528.1">
    <property type="protein sequence ID" value="OVOC12528.1"/>
    <property type="gene ID" value="WBGene00249337"/>
</dbReference>
<dbReference type="AlphaFoldDB" id="A0A8R1XP61"/>
<evidence type="ECO:0000313" key="2">
    <source>
        <dbReference type="Proteomes" id="UP000024404"/>
    </source>
</evidence>
<sequence>MSDELPLNITDNVRPSIRYHFHQDEWKKSLKQLSR</sequence>